<keyword evidence="1" id="KW-1133">Transmembrane helix</keyword>
<dbReference type="eggNOG" id="arCOG03295">
    <property type="taxonomic scope" value="Archaea"/>
</dbReference>
<feature type="transmembrane region" description="Helical" evidence="1">
    <location>
        <begin position="20"/>
        <end position="40"/>
    </location>
</feature>
<reference evidence="2 3" key="1">
    <citation type="submission" date="2012-11" db="EMBL/GenBank/DDBJ databases">
        <title>FINISHED of Natronococcus occultus SP4, DSM 3396.</title>
        <authorList>
            <consortium name="DOE Joint Genome Institute"/>
            <person name="Eisen J."/>
            <person name="Huntemann M."/>
            <person name="Wei C.-L."/>
            <person name="Han J."/>
            <person name="Detter J.C."/>
            <person name="Han C."/>
            <person name="Tapia R."/>
            <person name="Chen A."/>
            <person name="Kyrpides N."/>
            <person name="Mavromatis K."/>
            <person name="Markowitz V."/>
            <person name="Szeto E."/>
            <person name="Ivanova N."/>
            <person name="Mikhailova N."/>
            <person name="Ovchinnikova G."/>
            <person name="Pagani I."/>
            <person name="Pati A."/>
            <person name="Goodwin L."/>
            <person name="Nordberg H.P."/>
            <person name="Cantor M.N."/>
            <person name="Hua S.X."/>
            <person name="Woyke T."/>
            <person name="Eisen J."/>
            <person name="Klenk H.-P."/>
            <person name="Klenk H.-P."/>
        </authorList>
    </citation>
    <scope>NUCLEOTIDE SEQUENCE [LARGE SCALE GENOMIC DNA]</scope>
    <source>
        <strain evidence="2 3">SP4</strain>
    </source>
</reference>
<evidence type="ECO:0000313" key="2">
    <source>
        <dbReference type="EMBL" id="AGB38735.1"/>
    </source>
</evidence>
<keyword evidence="1" id="KW-0812">Transmembrane</keyword>
<dbReference type="Proteomes" id="UP000010878">
    <property type="component" value="Chromosome"/>
</dbReference>
<dbReference type="AlphaFoldDB" id="L0K2F7"/>
<keyword evidence="1" id="KW-0472">Membrane</keyword>
<name>L0K2F7_9EURY</name>
<feature type="transmembrane region" description="Helical" evidence="1">
    <location>
        <begin position="47"/>
        <end position="67"/>
    </location>
</feature>
<sequence length="111" mass="11703">MSVSTPTELRSRGRRLTDRGRIWLAYALAIIVPGAGHAAMGHWRRGLAWAGLCIATLAVLSTAPVLAEPPLLTLLRVGGFADVAVPLAVLVCSVVDCYGLAVLEDASSRPR</sequence>
<evidence type="ECO:0000313" key="3">
    <source>
        <dbReference type="Proteomes" id="UP000010878"/>
    </source>
</evidence>
<gene>
    <name evidence="2" type="ORF">Natoc_2980</name>
</gene>
<organism evidence="2 3">
    <name type="scientific">Natronococcus occultus SP4</name>
    <dbReference type="NCBI Taxonomy" id="694430"/>
    <lineage>
        <taxon>Archaea</taxon>
        <taxon>Methanobacteriati</taxon>
        <taxon>Methanobacteriota</taxon>
        <taxon>Stenosarchaea group</taxon>
        <taxon>Halobacteria</taxon>
        <taxon>Halobacteriales</taxon>
        <taxon>Natrialbaceae</taxon>
        <taxon>Natronococcus</taxon>
    </lineage>
</organism>
<dbReference type="RefSeq" id="WP_015322174.1">
    <property type="nucleotide sequence ID" value="NC_019974.1"/>
</dbReference>
<proteinExistence type="predicted"/>
<dbReference type="GeneID" id="14403367"/>
<dbReference type="OrthoDB" id="204947at2157"/>
<dbReference type="EMBL" id="CP003929">
    <property type="protein sequence ID" value="AGB38735.1"/>
    <property type="molecule type" value="Genomic_DNA"/>
</dbReference>
<feature type="transmembrane region" description="Helical" evidence="1">
    <location>
        <begin position="79"/>
        <end position="103"/>
    </location>
</feature>
<protein>
    <submittedName>
        <fullName evidence="2">Uncharacterized protein</fullName>
    </submittedName>
</protein>
<accession>L0K2F7</accession>
<evidence type="ECO:0000256" key="1">
    <source>
        <dbReference type="SAM" id="Phobius"/>
    </source>
</evidence>
<dbReference type="HOGENOM" id="CLU_171546_0_0_2"/>
<dbReference type="KEGG" id="nou:Natoc_2980"/>
<keyword evidence="3" id="KW-1185">Reference proteome</keyword>